<evidence type="ECO:0000259" key="3">
    <source>
        <dbReference type="PROSITE" id="PS50112"/>
    </source>
</evidence>
<dbReference type="PROSITE" id="PS50112">
    <property type="entry name" value="PAS"/>
    <property type="match status" value="1"/>
</dbReference>
<organism evidence="4 5">
    <name type="scientific">Hymenobacter cellulosilyticus</name>
    <dbReference type="NCBI Taxonomy" id="2932248"/>
    <lineage>
        <taxon>Bacteria</taxon>
        <taxon>Pseudomonadati</taxon>
        <taxon>Bacteroidota</taxon>
        <taxon>Cytophagia</taxon>
        <taxon>Cytophagales</taxon>
        <taxon>Hymenobacteraceae</taxon>
        <taxon>Hymenobacter</taxon>
    </lineage>
</organism>
<dbReference type="AlphaFoldDB" id="A0A8T9Q8H7"/>
<dbReference type="GO" id="GO:0006355">
    <property type="term" value="P:regulation of DNA-templated transcription"/>
    <property type="evidence" value="ECO:0007669"/>
    <property type="project" value="InterPro"/>
</dbReference>
<dbReference type="Gene3D" id="3.30.450.20">
    <property type="entry name" value="PAS domain"/>
    <property type="match status" value="1"/>
</dbReference>
<dbReference type="Pfam" id="PF00989">
    <property type="entry name" value="PAS"/>
    <property type="match status" value="1"/>
</dbReference>
<dbReference type="NCBIfam" id="TIGR00229">
    <property type="entry name" value="sensory_box"/>
    <property type="match status" value="1"/>
</dbReference>
<dbReference type="InterPro" id="IPR035965">
    <property type="entry name" value="PAS-like_dom_sf"/>
</dbReference>
<dbReference type="SMART" id="SM00091">
    <property type="entry name" value="PAS"/>
    <property type="match status" value="1"/>
</dbReference>
<dbReference type="EMBL" id="CP095046">
    <property type="protein sequence ID" value="UOQ73856.1"/>
    <property type="molecule type" value="Genomic_DNA"/>
</dbReference>
<proteinExistence type="predicted"/>
<feature type="coiled-coil region" evidence="1">
    <location>
        <begin position="40"/>
        <end position="81"/>
    </location>
</feature>
<name>A0A8T9Q8H7_9BACT</name>
<dbReference type="SUPFAM" id="SSF55785">
    <property type="entry name" value="PYP-like sensor domain (PAS domain)"/>
    <property type="match status" value="1"/>
</dbReference>
<keyword evidence="5" id="KW-1185">Reference proteome</keyword>
<evidence type="ECO:0000256" key="1">
    <source>
        <dbReference type="SAM" id="Coils"/>
    </source>
</evidence>
<dbReference type="CDD" id="cd00130">
    <property type="entry name" value="PAS"/>
    <property type="match status" value="1"/>
</dbReference>
<dbReference type="KEGG" id="hcu:MUN79_08075"/>
<dbReference type="RefSeq" id="WP_244677204.1">
    <property type="nucleotide sequence ID" value="NZ_CP095046.1"/>
</dbReference>
<keyword evidence="1" id="KW-0175">Coiled coil</keyword>
<evidence type="ECO:0000313" key="4">
    <source>
        <dbReference type="EMBL" id="UOQ73856.1"/>
    </source>
</evidence>
<dbReference type="InterPro" id="IPR013767">
    <property type="entry name" value="PAS_fold"/>
</dbReference>
<evidence type="ECO:0000313" key="5">
    <source>
        <dbReference type="Proteomes" id="UP000831796"/>
    </source>
</evidence>
<accession>A0A8T9Q8H7</accession>
<protein>
    <submittedName>
        <fullName evidence="4">PAS domain S-box protein</fullName>
    </submittedName>
</protein>
<gene>
    <name evidence="4" type="ORF">MUN79_08075</name>
</gene>
<evidence type="ECO:0000256" key="2">
    <source>
        <dbReference type="SAM" id="MobiDB-lite"/>
    </source>
</evidence>
<feature type="region of interest" description="Disordered" evidence="2">
    <location>
        <begin position="1"/>
        <end position="23"/>
    </location>
</feature>
<dbReference type="InterPro" id="IPR000014">
    <property type="entry name" value="PAS"/>
</dbReference>
<feature type="domain" description="PAS" evidence="3">
    <location>
        <begin position="71"/>
        <end position="141"/>
    </location>
</feature>
<sequence>MSELDLTWPSSSDHRGTPLREAQGRQLLTQTTDGKTPEQVQELVQQLQEYQLELEQQNHELLQAQQEAQTARARYENLYNVAPLGYVTLDEQGLIQQLNPRVSRYFRTQAEELLGRRFLVFVVESYRAAFQTFFQATLASAPDVNHTLKVQLHAADGTVFDARLDAMAAPMPTASPAAA</sequence>
<dbReference type="Proteomes" id="UP000831796">
    <property type="component" value="Chromosome"/>
</dbReference>
<reference evidence="4" key="1">
    <citation type="submission" date="2022-04" db="EMBL/GenBank/DDBJ databases">
        <title>Hymenobacter sp. isolated from the air.</title>
        <authorList>
            <person name="Won M."/>
            <person name="Lee C.-M."/>
            <person name="Woen H.-Y."/>
            <person name="Kwon S.-W."/>
        </authorList>
    </citation>
    <scope>NUCLEOTIDE SEQUENCE</scope>
    <source>
        <strain evidence="4">5116S-3</strain>
    </source>
</reference>